<organism evidence="2 3">
    <name type="scientific">Streptomyces lanatus</name>
    <dbReference type="NCBI Taxonomy" id="66900"/>
    <lineage>
        <taxon>Bacteria</taxon>
        <taxon>Bacillati</taxon>
        <taxon>Actinomycetota</taxon>
        <taxon>Actinomycetes</taxon>
        <taxon>Kitasatosporales</taxon>
        <taxon>Streptomycetaceae</taxon>
        <taxon>Streptomyces</taxon>
    </lineage>
</organism>
<proteinExistence type="predicted"/>
<reference evidence="2 3" key="1">
    <citation type="submission" date="2024-06" db="EMBL/GenBank/DDBJ databases">
        <title>The Natural Products Discovery Center: Release of the First 8490 Sequenced Strains for Exploring Actinobacteria Biosynthetic Diversity.</title>
        <authorList>
            <person name="Kalkreuter E."/>
            <person name="Kautsar S.A."/>
            <person name="Yang D."/>
            <person name="Bader C.D."/>
            <person name="Teijaro C.N."/>
            <person name="Fluegel L."/>
            <person name="Davis C.M."/>
            <person name="Simpson J.R."/>
            <person name="Lauterbach L."/>
            <person name="Steele A.D."/>
            <person name="Gui C."/>
            <person name="Meng S."/>
            <person name="Li G."/>
            <person name="Viehrig K."/>
            <person name="Ye F."/>
            <person name="Su P."/>
            <person name="Kiefer A.F."/>
            <person name="Nichols A."/>
            <person name="Cepeda A.J."/>
            <person name="Yan W."/>
            <person name="Fan B."/>
            <person name="Jiang Y."/>
            <person name="Adhikari A."/>
            <person name="Zheng C.-J."/>
            <person name="Schuster L."/>
            <person name="Cowan T.M."/>
            <person name="Smanski M.J."/>
            <person name="Chevrette M.G."/>
            <person name="De Carvalho L.P.S."/>
            <person name="Shen B."/>
        </authorList>
    </citation>
    <scope>NUCLEOTIDE SEQUENCE [LARGE SCALE GENOMIC DNA]</scope>
    <source>
        <strain evidence="2 3">NPDC000155</strain>
    </source>
</reference>
<evidence type="ECO:0000256" key="1">
    <source>
        <dbReference type="SAM" id="MobiDB-lite"/>
    </source>
</evidence>
<accession>A0ABV1XWU0</accession>
<feature type="compositionally biased region" description="Basic residues" evidence="1">
    <location>
        <begin position="48"/>
        <end position="59"/>
    </location>
</feature>
<evidence type="ECO:0000313" key="3">
    <source>
        <dbReference type="Proteomes" id="UP001486207"/>
    </source>
</evidence>
<keyword evidence="3" id="KW-1185">Reference proteome</keyword>
<name>A0ABV1XWU0_9ACTN</name>
<feature type="region of interest" description="Disordered" evidence="1">
    <location>
        <begin position="29"/>
        <end position="59"/>
    </location>
</feature>
<gene>
    <name evidence="2" type="ORF">ABT384_25840</name>
</gene>
<dbReference type="RefSeq" id="WP_190072914.1">
    <property type="nucleotide sequence ID" value="NZ_BNBM01000012.1"/>
</dbReference>
<comment type="caution">
    <text evidence="2">The sequence shown here is derived from an EMBL/GenBank/DDBJ whole genome shotgun (WGS) entry which is preliminary data.</text>
</comment>
<dbReference type="EMBL" id="JBEPFB010000012">
    <property type="protein sequence ID" value="MER7376058.1"/>
    <property type="molecule type" value="Genomic_DNA"/>
</dbReference>
<dbReference type="Proteomes" id="UP001486207">
    <property type="component" value="Unassembled WGS sequence"/>
</dbReference>
<protein>
    <submittedName>
        <fullName evidence="2">Uncharacterized protein</fullName>
    </submittedName>
</protein>
<feature type="compositionally biased region" description="Basic and acidic residues" evidence="1">
    <location>
        <begin position="29"/>
        <end position="47"/>
    </location>
</feature>
<sequence length="59" mass="7301">MYEFELHNLRSAELIRQAEHQRLVREALRGRREERAKRSSEEKEAHTPRLRRHRRPRTA</sequence>
<evidence type="ECO:0000313" key="2">
    <source>
        <dbReference type="EMBL" id="MER7376058.1"/>
    </source>
</evidence>